<dbReference type="Proteomes" id="UP000054477">
    <property type="component" value="Unassembled WGS sequence"/>
</dbReference>
<feature type="non-terminal residue" evidence="1">
    <location>
        <position position="1"/>
    </location>
</feature>
<evidence type="ECO:0000313" key="1">
    <source>
        <dbReference type="EMBL" id="KIJ94197.1"/>
    </source>
</evidence>
<sequence length="140" mass="15662">LKIFYYREEHQTVRTVNQSEYSLHIAATSSTSVHASTLIGTLNQSNLTTPPYPVSVKFGKAFFPSNLSLSFAPSLTVHNVDDSHIHHRALPTIADLQPTKNTYISEVQYQSRSEATSLRYIDSSNVADLQAWALETIPLR</sequence>
<feature type="non-terminal residue" evidence="1">
    <location>
        <position position="140"/>
    </location>
</feature>
<name>A0A0C9XDA5_9AGAR</name>
<reference evidence="1 2" key="1">
    <citation type="submission" date="2014-04" db="EMBL/GenBank/DDBJ databases">
        <authorList>
            <consortium name="DOE Joint Genome Institute"/>
            <person name="Kuo A."/>
            <person name="Kohler A."/>
            <person name="Nagy L.G."/>
            <person name="Floudas D."/>
            <person name="Copeland A."/>
            <person name="Barry K.W."/>
            <person name="Cichocki N."/>
            <person name="Veneault-Fourrey C."/>
            <person name="LaButti K."/>
            <person name="Lindquist E.A."/>
            <person name="Lipzen A."/>
            <person name="Lundell T."/>
            <person name="Morin E."/>
            <person name="Murat C."/>
            <person name="Sun H."/>
            <person name="Tunlid A."/>
            <person name="Henrissat B."/>
            <person name="Grigoriev I.V."/>
            <person name="Hibbett D.S."/>
            <person name="Martin F."/>
            <person name="Nordberg H.P."/>
            <person name="Cantor M.N."/>
            <person name="Hua S.X."/>
        </authorList>
    </citation>
    <scope>NUCLEOTIDE SEQUENCE [LARGE SCALE GENOMIC DNA]</scope>
    <source>
        <strain evidence="1 2">LaAM-08-1</strain>
    </source>
</reference>
<accession>A0A0C9XDA5</accession>
<dbReference type="STRING" id="1095629.A0A0C9XDA5"/>
<dbReference type="EMBL" id="KN838805">
    <property type="protein sequence ID" value="KIJ94197.1"/>
    <property type="molecule type" value="Genomic_DNA"/>
</dbReference>
<evidence type="ECO:0000313" key="2">
    <source>
        <dbReference type="Proteomes" id="UP000054477"/>
    </source>
</evidence>
<organism evidence="1 2">
    <name type="scientific">Laccaria amethystina LaAM-08-1</name>
    <dbReference type="NCBI Taxonomy" id="1095629"/>
    <lineage>
        <taxon>Eukaryota</taxon>
        <taxon>Fungi</taxon>
        <taxon>Dikarya</taxon>
        <taxon>Basidiomycota</taxon>
        <taxon>Agaricomycotina</taxon>
        <taxon>Agaricomycetes</taxon>
        <taxon>Agaricomycetidae</taxon>
        <taxon>Agaricales</taxon>
        <taxon>Agaricineae</taxon>
        <taxon>Hydnangiaceae</taxon>
        <taxon>Laccaria</taxon>
    </lineage>
</organism>
<proteinExistence type="predicted"/>
<gene>
    <name evidence="1" type="ORF">K443DRAFT_27540</name>
</gene>
<dbReference type="AlphaFoldDB" id="A0A0C9XDA5"/>
<dbReference type="HOGENOM" id="CLU_126892_0_0_1"/>
<protein>
    <submittedName>
        <fullName evidence="1">Uncharacterized protein</fullName>
    </submittedName>
</protein>
<keyword evidence="2" id="KW-1185">Reference proteome</keyword>
<reference evidence="2" key="2">
    <citation type="submission" date="2015-01" db="EMBL/GenBank/DDBJ databases">
        <title>Evolutionary Origins and Diversification of the Mycorrhizal Mutualists.</title>
        <authorList>
            <consortium name="DOE Joint Genome Institute"/>
            <consortium name="Mycorrhizal Genomics Consortium"/>
            <person name="Kohler A."/>
            <person name="Kuo A."/>
            <person name="Nagy L.G."/>
            <person name="Floudas D."/>
            <person name="Copeland A."/>
            <person name="Barry K.W."/>
            <person name="Cichocki N."/>
            <person name="Veneault-Fourrey C."/>
            <person name="LaButti K."/>
            <person name="Lindquist E.A."/>
            <person name="Lipzen A."/>
            <person name="Lundell T."/>
            <person name="Morin E."/>
            <person name="Murat C."/>
            <person name="Riley R."/>
            <person name="Ohm R."/>
            <person name="Sun H."/>
            <person name="Tunlid A."/>
            <person name="Henrissat B."/>
            <person name="Grigoriev I.V."/>
            <person name="Hibbett D.S."/>
            <person name="Martin F."/>
        </authorList>
    </citation>
    <scope>NUCLEOTIDE SEQUENCE [LARGE SCALE GENOMIC DNA]</scope>
    <source>
        <strain evidence="2">LaAM-08-1</strain>
    </source>
</reference>